<protein>
    <submittedName>
        <fullName evidence="5">Ras GTPase-activating protein</fullName>
    </submittedName>
</protein>
<dbReference type="PANTHER" id="PTHR14149:SF14">
    <property type="entry name" value="CALPONIN-HOMOLOGY (CH) DOMAIN-CONTAINING PROTEIN"/>
    <property type="match status" value="1"/>
</dbReference>
<dbReference type="PANTHER" id="PTHR14149">
    <property type="entry name" value="RAS GTPASE-ACTIVATING PROTEIN WITH IQ MOTIF"/>
    <property type="match status" value="1"/>
</dbReference>
<evidence type="ECO:0000259" key="4">
    <source>
        <dbReference type="PROSITE" id="PS50021"/>
    </source>
</evidence>
<sequence length="1855" mass="210945">MDRAHSLSGSQKPSPSAGTPFAYQQRLLERTTSRAGSLSRSSSQTANSILTTPTGTRRWTPTHRVGQSLDAVKGRFETERLRTVHTEPMPEHEVTSPESAKFDADALSAAPDAEASFRSRYADLLARTPTRRRIPDLTPPEQKRYSVPEPIIAAALSPNTTGVTIESPDSPSASELHRIRLPVSAPLEHAERRYTPYAVPLRDDDGPDPAAKFHRARALEALDPTSTGSSTASDATSSSSVTSASSRTFSDASFSSTVHRRPTSVYGNLYSSTPSPDKASLGIRPRSHTTSTSARTIAEPAEQHASSSFASSASASSSSVMSPKPYRSSYMQQRTSRLPEHLTAGRKMGRHLPRIASGEVNDEFEDEPKEDEGRPPDPSPPENPLRRAERVRRAQSETRERKRVSFTEPRTPHNQSFGVGEGEDVAGLRGRLRLSRDMTSAVAAAAATPLPQVKATTRWTRGLWADVQRHLLQAYEYLCHIGEAKQWIEGCLGEELSFDIVEMEERMRDGVVLAKLVRVFQGEAVVRRIYEAPKLDFRHSDNINVFFNFVRYVGLPESFCFELTDLYEKKNFPKVIYCIHALSHLLARRGLAQRIGDLVGQLQFSDDQLQKTHKGLKDSGVAMPNFAGVKRELAKEINEEPEEEEETEYERRERLLRENEHSIIACQSVARSFLARKALATQQGRIKLAERHVPKLQALARGFLVRSRLVHERKEHANLDDLVVAIQAHARGTLVRRDWHVHLQRVRGSAQTIILIQAQARGVIQRRRLHKLLEAMRSCQPAVVKLQAFARARLAKKTHNEVQKTFATPVLFKSIVQLQAHARGVLARRRIGYELAYIDQFQDIYVALQAQTRGVLIRRRIGAQLAKLDDATDVVVRIQAAVRTYLARKRLLTLIRGLRKATPSVVAFQAALRGFLVRRKHKAMSQAMSQVTVVKSVGSLQALARAALARKKHQEQSKQLEFIEPDVVGFQAHVRGALVRMDYCAWRDYLHQSHPAATILQAMLRGVMQRRKFQTKMRHYRENLDKVIQIQSLFRAKETREQYRQLTLGTNVTVDTIKNFVHLLDNSEADFQEELKLERLRQEVVKRIRENQALEAEVDDLDVKIALVVQNVKSFEELIKARRLHGGENAAAHAARASVLAAHGDPFAGPSALDHAAKRKLELYQQLFYLLQTKTEYLSRLFTVIAADKSLEKNRKLVERVTLTLFGYGQDRREDYLLLKLFQNAIQDEIKSAATIEDVIKGHPVFVSLVVPYIRPKQTVYVRETLQSAIHDLVKSGEEIDLETDPSIIYRNKIDLLETRTGQQSNLPKNIPFREALQDPDTRAEYIRHLQLLQWWTDLFVTNLTQSTAKMPYGMRYIARETLVALKERFPHASDEAYAACIARLVYYRYVNPAIMTPETFDIVKETINVETRKNLAQISRMLTQITSGLEFGDDSPHHIPVNDYVRNAIQQTTSWLFEVANVPDAETQYHAHEFLDATFQPKSIFISPNEVYAMHTLLSQYLEHLGPGRDDTLRVILHELDGVPNLGNDELHDARDAAIEMQLTNRFAHVKDPSADEKAIWVQSKRAVLAILRVQPAKDLVESLMQPVTDEHELAWEAILEEMEREQYKQQRRMPSTTHADDAYRLEDIRSMTFREVKAHAIFYLLELEKRGLISRGDGYQGVLNAIAGDVRSKNRRRIQRQNEKDSMEEAIKYLGQRKKNYEEQIESYHNYVEAAMQTMQRGKGKKRFVLPFTKQYFHMRDLQKTGKAPQFGSYRYSAQHFYEKGILLSIDQYSPRQFDKLDIVLSSNNVGVFTVEIFNTALGITNRMAYSDIKMEELLQAQFEDKASITLFNGLAKFNLNLLLWQINKKFYV</sequence>
<dbReference type="SUPFAM" id="SSF48350">
    <property type="entry name" value="GTPase activation domain, GAP"/>
    <property type="match status" value="1"/>
</dbReference>
<dbReference type="GO" id="GO:0005096">
    <property type="term" value="F:GTPase activator activity"/>
    <property type="evidence" value="ECO:0007669"/>
    <property type="project" value="TreeGrafter"/>
</dbReference>
<evidence type="ECO:0000259" key="3">
    <source>
        <dbReference type="PROSITE" id="PS50018"/>
    </source>
</evidence>
<dbReference type="PROSITE" id="PS50021">
    <property type="entry name" value="CH"/>
    <property type="match status" value="1"/>
</dbReference>
<feature type="compositionally biased region" description="Low complexity" evidence="2">
    <location>
        <begin position="225"/>
        <end position="257"/>
    </location>
</feature>
<dbReference type="GO" id="GO:1903479">
    <property type="term" value="P:mitotic actomyosin contractile ring assembly actin filament organization"/>
    <property type="evidence" value="ECO:0007669"/>
    <property type="project" value="TreeGrafter"/>
</dbReference>
<feature type="region of interest" description="Disordered" evidence="2">
    <location>
        <begin position="198"/>
        <end position="422"/>
    </location>
</feature>
<dbReference type="GO" id="GO:0110085">
    <property type="term" value="C:mitotic actomyosin contractile ring"/>
    <property type="evidence" value="ECO:0007669"/>
    <property type="project" value="TreeGrafter"/>
</dbReference>
<accession>A0A9P3FX24</accession>
<dbReference type="InterPro" id="IPR001715">
    <property type="entry name" value="CH_dom"/>
</dbReference>
<dbReference type="InterPro" id="IPR000593">
    <property type="entry name" value="RasGAP_C"/>
</dbReference>
<dbReference type="GO" id="GO:0005516">
    <property type="term" value="F:calmodulin binding"/>
    <property type="evidence" value="ECO:0007669"/>
    <property type="project" value="TreeGrafter"/>
</dbReference>
<feature type="compositionally biased region" description="Low complexity" evidence="2">
    <location>
        <begin position="305"/>
        <end position="319"/>
    </location>
</feature>
<comment type="caution">
    <text evidence="5">The sequence shown here is derived from an EMBL/GenBank/DDBJ whole genome shotgun (WGS) entry which is preliminary data.</text>
</comment>
<dbReference type="Gene3D" id="1.10.506.10">
    <property type="entry name" value="GTPase Activation - p120gap, domain 1"/>
    <property type="match status" value="1"/>
</dbReference>
<feature type="compositionally biased region" description="Polar residues" evidence="2">
    <location>
        <begin position="7"/>
        <end position="17"/>
    </location>
</feature>
<dbReference type="InterPro" id="IPR001936">
    <property type="entry name" value="RasGAP_dom"/>
</dbReference>
<dbReference type="InterPro" id="IPR000048">
    <property type="entry name" value="IQ_motif_EF-hand-BS"/>
</dbReference>
<reference evidence="5 6" key="1">
    <citation type="submission" date="2021-08" db="EMBL/GenBank/DDBJ databases">
        <title>Draft Genome Sequence of Phanerochaete sordida strain YK-624.</title>
        <authorList>
            <person name="Mori T."/>
            <person name="Dohra H."/>
            <person name="Suzuki T."/>
            <person name="Kawagishi H."/>
            <person name="Hirai H."/>
        </authorList>
    </citation>
    <scope>NUCLEOTIDE SEQUENCE [LARGE SCALE GENOMIC DNA]</scope>
    <source>
        <strain evidence="5 6">YK-624</strain>
    </source>
</reference>
<keyword evidence="1" id="KW-0175">Coiled coil</keyword>
<dbReference type="SMART" id="SM00015">
    <property type="entry name" value="IQ"/>
    <property type="match status" value="12"/>
</dbReference>
<evidence type="ECO:0000256" key="2">
    <source>
        <dbReference type="SAM" id="MobiDB-lite"/>
    </source>
</evidence>
<dbReference type="Gene3D" id="1.10.418.10">
    <property type="entry name" value="Calponin-like domain"/>
    <property type="match status" value="1"/>
</dbReference>
<dbReference type="GO" id="GO:0051015">
    <property type="term" value="F:actin filament binding"/>
    <property type="evidence" value="ECO:0007669"/>
    <property type="project" value="TreeGrafter"/>
</dbReference>
<name>A0A9P3FX24_9APHY</name>
<dbReference type="InterPro" id="IPR036872">
    <property type="entry name" value="CH_dom_sf"/>
</dbReference>
<feature type="coiled-coil region" evidence="1">
    <location>
        <begin position="1686"/>
        <end position="1720"/>
    </location>
</feature>
<dbReference type="Pfam" id="PF00612">
    <property type="entry name" value="IQ"/>
    <property type="match status" value="6"/>
</dbReference>
<evidence type="ECO:0000313" key="6">
    <source>
        <dbReference type="Proteomes" id="UP000703269"/>
    </source>
</evidence>
<proteinExistence type="predicted"/>
<dbReference type="EMBL" id="BPQB01000001">
    <property type="protein sequence ID" value="GJE84158.1"/>
    <property type="molecule type" value="Genomic_DNA"/>
</dbReference>
<dbReference type="InterPro" id="IPR008936">
    <property type="entry name" value="Rho_GTPase_activation_prot"/>
</dbReference>
<dbReference type="Pfam" id="PF03836">
    <property type="entry name" value="RasGAP_C"/>
    <property type="match status" value="1"/>
</dbReference>
<dbReference type="Pfam" id="PF00307">
    <property type="entry name" value="CH"/>
    <property type="match status" value="1"/>
</dbReference>
<feature type="compositionally biased region" description="Basic and acidic residues" evidence="2">
    <location>
        <begin position="384"/>
        <end position="405"/>
    </location>
</feature>
<evidence type="ECO:0000256" key="1">
    <source>
        <dbReference type="SAM" id="Coils"/>
    </source>
</evidence>
<gene>
    <name evidence="5" type="ORF">PsYK624_002340</name>
</gene>
<dbReference type="Gene3D" id="1.20.5.190">
    <property type="match status" value="3"/>
</dbReference>
<feature type="domain" description="Calponin-homology (CH)" evidence="4">
    <location>
        <begin position="478"/>
        <end position="586"/>
    </location>
</feature>
<feature type="compositionally biased region" description="Acidic residues" evidence="2">
    <location>
        <begin position="360"/>
        <end position="370"/>
    </location>
</feature>
<keyword evidence="6" id="KW-1185">Reference proteome</keyword>
<feature type="compositionally biased region" description="Polar residues" evidence="2">
    <location>
        <begin position="265"/>
        <end position="275"/>
    </location>
</feature>
<dbReference type="SMART" id="SM00323">
    <property type="entry name" value="RasGAP"/>
    <property type="match status" value="1"/>
</dbReference>
<feature type="domain" description="Ras-GAP" evidence="3">
    <location>
        <begin position="1200"/>
        <end position="1428"/>
    </location>
</feature>
<dbReference type="PROSITE" id="PS50096">
    <property type="entry name" value="IQ"/>
    <property type="match status" value="11"/>
</dbReference>
<dbReference type="Proteomes" id="UP000703269">
    <property type="component" value="Unassembled WGS sequence"/>
</dbReference>
<dbReference type="CDD" id="cd21206">
    <property type="entry name" value="CH_IQGAP"/>
    <property type="match status" value="1"/>
</dbReference>
<feature type="compositionally biased region" description="Low complexity" evidence="2">
    <location>
        <begin position="33"/>
        <end position="59"/>
    </location>
</feature>
<dbReference type="PROSITE" id="PS50018">
    <property type="entry name" value="RAS_GTPASE_ACTIV_2"/>
    <property type="match status" value="1"/>
</dbReference>
<organism evidence="5 6">
    <name type="scientific">Phanerochaete sordida</name>
    <dbReference type="NCBI Taxonomy" id="48140"/>
    <lineage>
        <taxon>Eukaryota</taxon>
        <taxon>Fungi</taxon>
        <taxon>Dikarya</taxon>
        <taxon>Basidiomycota</taxon>
        <taxon>Agaricomycotina</taxon>
        <taxon>Agaricomycetes</taxon>
        <taxon>Polyporales</taxon>
        <taxon>Phanerochaetaceae</taxon>
        <taxon>Phanerochaete</taxon>
    </lineage>
</organism>
<feature type="compositionally biased region" description="Basic and acidic residues" evidence="2">
    <location>
        <begin position="72"/>
        <end position="100"/>
    </location>
</feature>
<feature type="coiled-coil region" evidence="1">
    <location>
        <begin position="1077"/>
        <end position="1111"/>
    </location>
</feature>
<dbReference type="Pfam" id="PF00616">
    <property type="entry name" value="RasGAP"/>
    <property type="match status" value="1"/>
</dbReference>
<dbReference type="SUPFAM" id="SSF143885">
    <property type="entry name" value="RGC domain-like"/>
    <property type="match status" value="1"/>
</dbReference>
<dbReference type="SUPFAM" id="SSF47576">
    <property type="entry name" value="Calponin-homology domain, CH-domain"/>
    <property type="match status" value="1"/>
</dbReference>
<evidence type="ECO:0000313" key="5">
    <source>
        <dbReference type="EMBL" id="GJE84158.1"/>
    </source>
</evidence>
<feature type="region of interest" description="Disordered" evidence="2">
    <location>
        <begin position="1"/>
        <end position="100"/>
    </location>
</feature>
<dbReference type="OrthoDB" id="775356at2759"/>
<dbReference type="SMART" id="SM00033">
    <property type="entry name" value="CH"/>
    <property type="match status" value="1"/>
</dbReference>